<gene>
    <name evidence="1" type="ORF">CfP315_0206</name>
</gene>
<name>A0AA48KYX0_9FIRM</name>
<evidence type="ECO:0000313" key="1">
    <source>
        <dbReference type="EMBL" id="BED91694.1"/>
    </source>
</evidence>
<organism evidence="1">
    <name type="scientific">Candidatus Improbicoccus pseudotrichonymphae</name>
    <dbReference type="NCBI Taxonomy" id="3033792"/>
    <lineage>
        <taxon>Bacteria</taxon>
        <taxon>Bacillati</taxon>
        <taxon>Bacillota</taxon>
        <taxon>Clostridia</taxon>
        <taxon>Candidatus Improbicoccus</taxon>
    </lineage>
</organism>
<reference evidence="1" key="1">
    <citation type="journal article" date="2023" name="ISME J.">
        <title>Emergence of putative energy parasites within Clostridia revealed by genome analysis of a novel endosymbiotic clade.</title>
        <authorList>
            <person name="Takahashi K."/>
            <person name="Kuwahara H."/>
            <person name="Horikawa Y."/>
            <person name="Izawa K."/>
            <person name="Kato D."/>
            <person name="Inagaki T."/>
            <person name="Yuki M."/>
            <person name="Ohkuma M."/>
            <person name="Hongoh Y."/>
        </authorList>
    </citation>
    <scope>NUCLEOTIDE SEQUENCE</scope>
    <source>
        <strain evidence="1">CfP3-15</strain>
    </source>
</reference>
<dbReference type="KEGG" id="ips:CfP315_0206"/>
<dbReference type="Proteomes" id="UP001337580">
    <property type="component" value="Chromosome"/>
</dbReference>
<dbReference type="EMBL" id="AP027924">
    <property type="protein sequence ID" value="BED91694.1"/>
    <property type="molecule type" value="Genomic_DNA"/>
</dbReference>
<sequence>MNNFFNFNDKKFKNMLSYKSTNDNRKYRLVKTLNANKKVKDTPFSNTIDFDLYPISDYNCFLPIVSPIFNDERLFSWKGNIVNTYTNDNTYYGQVWIYMSGKRHGNNGDYFRANSELNMLMQNSGYIVGSESVPIDCDIFFQERWFDNPPTGYVWHYVLMCGYPPPQLYNNFSVNLPYQITNNSNSIGWNMTADFLQYPVNSYSFGETFTQPVLLQLVEKEIHDATLPHYDSIDVWEYQLEQIMGDQPLKYGD</sequence>
<dbReference type="AlphaFoldDB" id="A0AA48KYX0"/>
<proteinExistence type="predicted"/>
<accession>A0AA48KYX0</accession>
<protein>
    <submittedName>
        <fullName evidence="1">Uncharacterized protein</fullName>
    </submittedName>
</protein>